<proteinExistence type="predicted"/>
<protein>
    <submittedName>
        <fullName evidence="2">Uncharacterized protein</fullName>
    </submittedName>
</protein>
<sequence>MIPRTISKAQAQMLDPRKSAHKHLVMNSDKNVKLKVLQLGEPLDAPVEAAMRHEMKSFYPRLKLKDESITNDNYTTVKERFPEAFKPHPSRAPTFVEERMCTNTITWDKECDVYIVYGIDPCRGELEKEENTVDDNSPVPPQNTSSGSST</sequence>
<feature type="region of interest" description="Disordered" evidence="1">
    <location>
        <begin position="127"/>
        <end position="150"/>
    </location>
</feature>
<evidence type="ECO:0000256" key="1">
    <source>
        <dbReference type="SAM" id="MobiDB-lite"/>
    </source>
</evidence>
<dbReference type="OrthoDB" id="5862539at2759"/>
<evidence type="ECO:0000313" key="3">
    <source>
        <dbReference type="Proteomes" id="UP000614601"/>
    </source>
</evidence>
<reference evidence="2" key="1">
    <citation type="submission" date="2020-09" db="EMBL/GenBank/DDBJ databases">
        <authorList>
            <person name="Kikuchi T."/>
        </authorList>
    </citation>
    <scope>NUCLEOTIDE SEQUENCE</scope>
    <source>
        <strain evidence="2">SH1</strain>
    </source>
</reference>
<keyword evidence="3" id="KW-1185">Reference proteome</keyword>
<name>A0A811LMK5_9BILA</name>
<comment type="caution">
    <text evidence="2">The sequence shown here is derived from an EMBL/GenBank/DDBJ whole genome shotgun (WGS) entry which is preliminary data.</text>
</comment>
<accession>A0A811LMK5</accession>
<organism evidence="2 3">
    <name type="scientific">Bursaphelenchus okinawaensis</name>
    <dbReference type="NCBI Taxonomy" id="465554"/>
    <lineage>
        <taxon>Eukaryota</taxon>
        <taxon>Metazoa</taxon>
        <taxon>Ecdysozoa</taxon>
        <taxon>Nematoda</taxon>
        <taxon>Chromadorea</taxon>
        <taxon>Rhabditida</taxon>
        <taxon>Tylenchina</taxon>
        <taxon>Tylenchomorpha</taxon>
        <taxon>Aphelenchoidea</taxon>
        <taxon>Aphelenchoididae</taxon>
        <taxon>Bursaphelenchus</taxon>
    </lineage>
</organism>
<dbReference type="AlphaFoldDB" id="A0A811LMK5"/>
<dbReference type="Proteomes" id="UP000614601">
    <property type="component" value="Unassembled WGS sequence"/>
</dbReference>
<evidence type="ECO:0000313" key="2">
    <source>
        <dbReference type="EMBL" id="CAD5229319.1"/>
    </source>
</evidence>
<dbReference type="Proteomes" id="UP000783686">
    <property type="component" value="Unassembled WGS sequence"/>
</dbReference>
<dbReference type="EMBL" id="CAJFCW020000006">
    <property type="protein sequence ID" value="CAG9126349.1"/>
    <property type="molecule type" value="Genomic_DNA"/>
</dbReference>
<dbReference type="EMBL" id="CAJFDH010000006">
    <property type="protein sequence ID" value="CAD5229319.1"/>
    <property type="molecule type" value="Genomic_DNA"/>
</dbReference>
<gene>
    <name evidence="2" type="ORF">BOKJ2_LOCUS13378</name>
</gene>